<organism evidence="2 3">
    <name type="scientific">Jaapia argillacea MUCL 33604</name>
    <dbReference type="NCBI Taxonomy" id="933084"/>
    <lineage>
        <taxon>Eukaryota</taxon>
        <taxon>Fungi</taxon>
        <taxon>Dikarya</taxon>
        <taxon>Basidiomycota</taxon>
        <taxon>Agaricomycotina</taxon>
        <taxon>Agaricomycetes</taxon>
        <taxon>Agaricomycetidae</taxon>
        <taxon>Jaapiales</taxon>
        <taxon>Jaapiaceae</taxon>
        <taxon>Jaapia</taxon>
    </lineage>
</organism>
<evidence type="ECO:0000256" key="1">
    <source>
        <dbReference type="SAM" id="MobiDB-lite"/>
    </source>
</evidence>
<dbReference type="Proteomes" id="UP000027265">
    <property type="component" value="Unassembled WGS sequence"/>
</dbReference>
<dbReference type="EMBL" id="KL197741">
    <property type="protein sequence ID" value="KDQ52310.1"/>
    <property type="molecule type" value="Genomic_DNA"/>
</dbReference>
<dbReference type="AlphaFoldDB" id="A0A067PEM9"/>
<evidence type="ECO:0000313" key="3">
    <source>
        <dbReference type="Proteomes" id="UP000027265"/>
    </source>
</evidence>
<reference evidence="3" key="1">
    <citation type="journal article" date="2014" name="Proc. Natl. Acad. Sci. U.S.A.">
        <title>Extensive sampling of basidiomycete genomes demonstrates inadequacy of the white-rot/brown-rot paradigm for wood decay fungi.</title>
        <authorList>
            <person name="Riley R."/>
            <person name="Salamov A.A."/>
            <person name="Brown D.W."/>
            <person name="Nagy L.G."/>
            <person name="Floudas D."/>
            <person name="Held B.W."/>
            <person name="Levasseur A."/>
            <person name="Lombard V."/>
            <person name="Morin E."/>
            <person name="Otillar R."/>
            <person name="Lindquist E.A."/>
            <person name="Sun H."/>
            <person name="LaButti K.M."/>
            <person name="Schmutz J."/>
            <person name="Jabbour D."/>
            <person name="Luo H."/>
            <person name="Baker S.E."/>
            <person name="Pisabarro A.G."/>
            <person name="Walton J.D."/>
            <person name="Blanchette R.A."/>
            <person name="Henrissat B."/>
            <person name="Martin F."/>
            <person name="Cullen D."/>
            <person name="Hibbett D.S."/>
            <person name="Grigoriev I.V."/>
        </authorList>
    </citation>
    <scope>NUCLEOTIDE SEQUENCE [LARGE SCALE GENOMIC DNA]</scope>
    <source>
        <strain evidence="3">MUCL 33604</strain>
    </source>
</reference>
<keyword evidence="3" id="KW-1185">Reference proteome</keyword>
<sequence>MEEYSQDVVRWILGAIAMVGWEAGTPTSGPVLRWIGYWTGGRSSGFDLESSDFLSKGWAGILGLQIFFADHSIIPHIPTSAFHNVMLLLREPFQSDIPRPPKTDGTHIPIPTFPTSSHTHRRQKRSSSTDMAKSRPPSVYATLLLHVKEMLRSCYANVGSGCLSYGRHLHVSDDQAQSQPALSEHPSTFAAEVSGTALPQSWVSELDFGSSPLEQLLHKPEIRP</sequence>
<feature type="region of interest" description="Disordered" evidence="1">
    <location>
        <begin position="104"/>
        <end position="134"/>
    </location>
</feature>
<dbReference type="HOGENOM" id="CLU_1235195_0_0_1"/>
<accession>A0A067PEM9</accession>
<protein>
    <submittedName>
        <fullName evidence="2">Uncharacterized protein</fullName>
    </submittedName>
</protein>
<evidence type="ECO:0000313" key="2">
    <source>
        <dbReference type="EMBL" id="KDQ52310.1"/>
    </source>
</evidence>
<proteinExistence type="predicted"/>
<dbReference type="InParanoid" id="A0A067PEM9"/>
<gene>
    <name evidence="2" type="ORF">JAAARDRAFT_198478</name>
</gene>
<name>A0A067PEM9_9AGAM</name>